<evidence type="ECO:0000313" key="6">
    <source>
        <dbReference type="Proteomes" id="UP000189818"/>
    </source>
</evidence>
<dbReference type="AlphaFoldDB" id="A0A1T5GA65"/>
<evidence type="ECO:0000256" key="1">
    <source>
        <dbReference type="ARBA" id="ARBA00010688"/>
    </source>
</evidence>
<dbReference type="EMBL" id="FUYM01000013">
    <property type="protein sequence ID" value="SKC05350.1"/>
    <property type="molecule type" value="Genomic_DNA"/>
</dbReference>
<protein>
    <submittedName>
        <fullName evidence="5">2-dehydro-3-deoxygluconokinase</fullName>
    </submittedName>
</protein>
<reference evidence="6" key="1">
    <citation type="submission" date="2017-02" db="EMBL/GenBank/DDBJ databases">
        <authorList>
            <person name="Varghese N."/>
            <person name="Submissions S."/>
        </authorList>
    </citation>
    <scope>NUCLEOTIDE SEQUENCE [LARGE SCALE GENOMIC DNA]</scope>
    <source>
        <strain evidence="6">UM2</strain>
    </source>
</reference>
<comment type="similarity">
    <text evidence="1">Belongs to the carbohydrate kinase PfkB family.</text>
</comment>
<evidence type="ECO:0000256" key="3">
    <source>
        <dbReference type="ARBA" id="ARBA00022777"/>
    </source>
</evidence>
<accession>A0A1T5GA65</accession>
<organism evidence="5 6">
    <name type="scientific">Rhizorhabdus histidinilytica</name>
    <dbReference type="NCBI Taxonomy" id="439228"/>
    <lineage>
        <taxon>Bacteria</taxon>
        <taxon>Pseudomonadati</taxon>
        <taxon>Pseudomonadota</taxon>
        <taxon>Alphaproteobacteria</taxon>
        <taxon>Sphingomonadales</taxon>
        <taxon>Sphingomonadaceae</taxon>
        <taxon>Rhizorhabdus</taxon>
    </lineage>
</organism>
<name>A0A1T5GA65_9SPHN</name>
<keyword evidence="6" id="KW-1185">Reference proteome</keyword>
<keyword evidence="2" id="KW-0808">Transferase</keyword>
<proteinExistence type="inferred from homology"/>
<dbReference type="RefSeq" id="WP_079650353.1">
    <property type="nucleotide sequence ID" value="NZ_FUYM01000013.1"/>
</dbReference>
<dbReference type="OrthoDB" id="9776822at2"/>
<gene>
    <name evidence="5" type="ORF">SAMN06295920_11329</name>
</gene>
<dbReference type="InterPro" id="IPR011611">
    <property type="entry name" value="PfkB_dom"/>
</dbReference>
<dbReference type="PANTHER" id="PTHR43320:SF2">
    <property type="entry name" value="2-DEHYDRO-3-DEOXYGLUCONOKINASE_2-DEHYDRO-3-DEOXYGALACTONOKINASE"/>
    <property type="match status" value="1"/>
</dbReference>
<dbReference type="Gene3D" id="3.40.1190.20">
    <property type="match status" value="1"/>
</dbReference>
<dbReference type="SUPFAM" id="SSF53613">
    <property type="entry name" value="Ribokinase-like"/>
    <property type="match status" value="1"/>
</dbReference>
<evidence type="ECO:0000259" key="4">
    <source>
        <dbReference type="Pfam" id="PF00294"/>
    </source>
</evidence>
<evidence type="ECO:0000256" key="2">
    <source>
        <dbReference type="ARBA" id="ARBA00022679"/>
    </source>
</evidence>
<dbReference type="CDD" id="cd01166">
    <property type="entry name" value="KdgK"/>
    <property type="match status" value="1"/>
</dbReference>
<dbReference type="Pfam" id="PF00294">
    <property type="entry name" value="PfkB"/>
    <property type="match status" value="1"/>
</dbReference>
<dbReference type="InterPro" id="IPR052700">
    <property type="entry name" value="Carb_kinase_PfkB-like"/>
</dbReference>
<dbReference type="PANTHER" id="PTHR43320">
    <property type="entry name" value="SUGAR KINASE"/>
    <property type="match status" value="1"/>
</dbReference>
<feature type="domain" description="Carbohydrate kinase PfkB" evidence="4">
    <location>
        <begin position="15"/>
        <end position="313"/>
    </location>
</feature>
<dbReference type="GO" id="GO:0016301">
    <property type="term" value="F:kinase activity"/>
    <property type="evidence" value="ECO:0007669"/>
    <property type="project" value="UniProtKB-KW"/>
</dbReference>
<keyword evidence="3 5" id="KW-0418">Kinase</keyword>
<evidence type="ECO:0000313" key="5">
    <source>
        <dbReference type="EMBL" id="SKC05350.1"/>
    </source>
</evidence>
<dbReference type="Proteomes" id="UP000189818">
    <property type="component" value="Unassembled WGS sequence"/>
</dbReference>
<dbReference type="STRING" id="439228.SAMN06295920_11329"/>
<sequence>MPRNDDSGPERAAGRCVVFGEVLLRLSAPDRGLLLQRPGLDSCFGGAEANVAAGLASLGRPTAIVTALPGNRLGQAALAALRGMGIDCSGVHQSPGRMGLYFLDSGAGLRPGRVIYDRDDSSFARMDPDRLDWPMLLRGAGRLHLSGITPALGDGPAIAARRAAATAVQLGIPVSFDVNFRPSLWRTPEAAPPLLRALTSEADVLFANGHDMALLADEAFDGHPEDEQRLLASTFAKFPKLKVIASSRRVMSAADRLSVSVKVDGRDAVAISPERTLSNIVDRIGTGDALAAGVLAGLGPSHDIARAADWGLALFCLKHGIPGDVSFADMSHVEAFLDGRLDIQR</sequence>
<dbReference type="InterPro" id="IPR029056">
    <property type="entry name" value="Ribokinase-like"/>
</dbReference>